<reference evidence="2" key="1">
    <citation type="journal article" date="2023" name="Science">
        <title>Elucidation of the pathway for biosynthesis of saponin adjuvants from the soapbark tree.</title>
        <authorList>
            <person name="Reed J."/>
            <person name="Orme A."/>
            <person name="El-Demerdash A."/>
            <person name="Owen C."/>
            <person name="Martin L.B.B."/>
            <person name="Misra R.C."/>
            <person name="Kikuchi S."/>
            <person name="Rejzek M."/>
            <person name="Martin A.C."/>
            <person name="Harkess A."/>
            <person name="Leebens-Mack J."/>
            <person name="Louveau T."/>
            <person name="Stephenson M.J."/>
            <person name="Osbourn A."/>
        </authorList>
    </citation>
    <scope>NUCLEOTIDE SEQUENCE</scope>
    <source>
        <strain evidence="2">S10</strain>
    </source>
</reference>
<keyword evidence="3" id="KW-1185">Reference proteome</keyword>
<gene>
    <name evidence="2" type="ORF">O6P43_022266</name>
</gene>
<comment type="caution">
    <text evidence="2">The sequence shown here is derived from an EMBL/GenBank/DDBJ whole genome shotgun (WGS) entry which is preliminary data.</text>
</comment>
<keyword evidence="1" id="KW-1133">Transmembrane helix</keyword>
<sequence>MKFHLDFVGIIGDSLQIFIKHKKPMALITLFTLLLNSIIILCNFLSIEPLLNDLVMKETLLLTRSPGSSEYASLPLAVAADFKIIAGVQWLFILAICIVSLLTSTLAILASAITYVGLELNFTDLLVKNCEVIEKTIYYLYWKKSMDLRQLGRLDS</sequence>
<feature type="transmembrane region" description="Helical" evidence="1">
    <location>
        <begin position="25"/>
        <end position="47"/>
    </location>
</feature>
<dbReference type="Proteomes" id="UP001163823">
    <property type="component" value="Chromosome 9"/>
</dbReference>
<evidence type="ECO:0000313" key="3">
    <source>
        <dbReference type="Proteomes" id="UP001163823"/>
    </source>
</evidence>
<accession>A0AAD7LE45</accession>
<feature type="transmembrane region" description="Helical" evidence="1">
    <location>
        <begin position="90"/>
        <end position="118"/>
    </location>
</feature>
<evidence type="ECO:0000256" key="1">
    <source>
        <dbReference type="SAM" id="Phobius"/>
    </source>
</evidence>
<evidence type="ECO:0000313" key="2">
    <source>
        <dbReference type="EMBL" id="KAJ7955726.1"/>
    </source>
</evidence>
<organism evidence="2 3">
    <name type="scientific">Quillaja saponaria</name>
    <name type="common">Soap bark tree</name>
    <dbReference type="NCBI Taxonomy" id="32244"/>
    <lineage>
        <taxon>Eukaryota</taxon>
        <taxon>Viridiplantae</taxon>
        <taxon>Streptophyta</taxon>
        <taxon>Embryophyta</taxon>
        <taxon>Tracheophyta</taxon>
        <taxon>Spermatophyta</taxon>
        <taxon>Magnoliopsida</taxon>
        <taxon>eudicotyledons</taxon>
        <taxon>Gunneridae</taxon>
        <taxon>Pentapetalae</taxon>
        <taxon>rosids</taxon>
        <taxon>fabids</taxon>
        <taxon>Fabales</taxon>
        <taxon>Quillajaceae</taxon>
        <taxon>Quillaja</taxon>
    </lineage>
</organism>
<protein>
    <submittedName>
        <fullName evidence="2">Dol-P-Glc:Glc(2)Man(9)GlcNAc(2)-PP-Dol alpha-1,2-glucosyltransferase</fullName>
    </submittedName>
</protein>
<dbReference type="AlphaFoldDB" id="A0AAD7LE45"/>
<name>A0AAD7LE45_QUISA</name>
<dbReference type="KEGG" id="qsa:O6P43_022266"/>
<proteinExistence type="predicted"/>
<keyword evidence="1" id="KW-0812">Transmembrane</keyword>
<dbReference type="EMBL" id="JARAOO010000009">
    <property type="protein sequence ID" value="KAJ7955726.1"/>
    <property type="molecule type" value="Genomic_DNA"/>
</dbReference>
<keyword evidence="1" id="KW-0472">Membrane</keyword>